<dbReference type="GO" id="GO:0004540">
    <property type="term" value="F:RNA nuclease activity"/>
    <property type="evidence" value="ECO:0007669"/>
    <property type="project" value="InterPro"/>
</dbReference>
<evidence type="ECO:0000256" key="2">
    <source>
        <dbReference type="ARBA" id="ARBA00004275"/>
    </source>
</evidence>
<feature type="region of interest" description="Disordered" evidence="10">
    <location>
        <begin position="285"/>
        <end position="386"/>
    </location>
</feature>
<evidence type="ECO:0000256" key="10">
    <source>
        <dbReference type="SAM" id="MobiDB-lite"/>
    </source>
</evidence>
<keyword evidence="4" id="KW-0896">Oogenesis</keyword>
<dbReference type="GO" id="GO:0005654">
    <property type="term" value="C:nucleoplasm"/>
    <property type="evidence" value="ECO:0007669"/>
    <property type="project" value="TreeGrafter"/>
</dbReference>
<organism evidence="12 13">
    <name type="scientific">Seminavis robusta</name>
    <dbReference type="NCBI Taxonomy" id="568900"/>
    <lineage>
        <taxon>Eukaryota</taxon>
        <taxon>Sar</taxon>
        <taxon>Stramenopiles</taxon>
        <taxon>Ochrophyta</taxon>
        <taxon>Bacillariophyta</taxon>
        <taxon>Bacillariophyceae</taxon>
        <taxon>Bacillariophycidae</taxon>
        <taxon>Naviculales</taxon>
        <taxon>Naviculaceae</taxon>
        <taxon>Seminavis</taxon>
    </lineage>
</organism>
<proteinExistence type="predicted"/>
<dbReference type="Pfam" id="PF01936">
    <property type="entry name" value="NYN"/>
    <property type="match status" value="1"/>
</dbReference>
<comment type="caution">
    <text evidence="12">The sequence shown here is derived from an EMBL/GenBank/DDBJ whole genome shotgun (WGS) entry which is preliminary data.</text>
</comment>
<dbReference type="Gene3D" id="3.40.50.1010">
    <property type="entry name" value="5'-nuclease"/>
    <property type="match status" value="1"/>
</dbReference>
<evidence type="ECO:0000256" key="8">
    <source>
        <dbReference type="ARBA" id="ARBA00030116"/>
    </source>
</evidence>
<dbReference type="GO" id="GO:0051321">
    <property type="term" value="P:meiotic cell cycle"/>
    <property type="evidence" value="ECO:0007669"/>
    <property type="project" value="UniProtKB-KW"/>
</dbReference>
<sequence>MQHSSTLFRQSDHGAPAEFPVMGTADVAVFWDFENVRIPAWCPTSTATEEIRNKVAKYGRIVEKRLYYDSRQPTESTAPRTELDLSGFTLVDCPSRNRKETLDKKLIVDMLCFAWERASRGAKACVVLITSDGDYSYALARLRDIGVFTVIIYRPDVVAKVLIDNANVVMSWEYDCLGGPPRTVYEDEEHEMEVQTISSNPSQQANDDNQDDMTIYSQPVEDQGRHLNDHKSPRRSSEDVGDVTSFDSQSAKERELAGQFEAVAKDEICVNTAVAIKKMLRISDDQQQQTNSARNDANSGSTDIQPESVPCQTKQPRPMQDVAASLTVPEVPCEAQQTSTTGKNQLGNDVPKDTGGEQGFRGTIGQPSSPPSLHTNKQTSTSVKTPNLETKGKFAIFCSVVLNAQHQNVKEGISVYSSWASEGCIGSAFYAKVGEKDREGFLRIRTLASEKNFVEWGRRNLAVPGKPVIKVKGRDDKPEGSSTETYLRLTYSGLAILNVAAKKDDDWHVVTPRTNKNSAKQLQQTEDDNPNPSPVKTKTGKLFIGGLAWQTTEDSLRSYFLQFGSLQSVFVMYGNGWGFVLFSNASDAERVLARTAPHIVDQKSVDVKPFTKH</sequence>
<evidence type="ECO:0000256" key="5">
    <source>
        <dbReference type="ARBA" id="ARBA00023140"/>
    </source>
</evidence>
<keyword evidence="9" id="KW-0694">RNA-binding</keyword>
<dbReference type="PANTHER" id="PTHR48033:SF10">
    <property type="entry name" value="RNA-BINDING PROTEIN SQUID"/>
    <property type="match status" value="1"/>
</dbReference>
<dbReference type="Proteomes" id="UP001153069">
    <property type="component" value="Unassembled WGS sequence"/>
</dbReference>
<evidence type="ECO:0000313" key="12">
    <source>
        <dbReference type="EMBL" id="CAB9509302.1"/>
    </source>
</evidence>
<dbReference type="InterPro" id="IPR021139">
    <property type="entry name" value="NYN"/>
</dbReference>
<feature type="compositionally biased region" description="Polar residues" evidence="10">
    <location>
        <begin position="335"/>
        <end position="347"/>
    </location>
</feature>
<feature type="compositionally biased region" description="Basic and acidic residues" evidence="10">
    <location>
        <begin position="222"/>
        <end position="238"/>
    </location>
</feature>
<evidence type="ECO:0000256" key="7">
    <source>
        <dbReference type="ARBA" id="ARBA00023254"/>
    </source>
</evidence>
<feature type="region of interest" description="Disordered" evidence="10">
    <location>
        <begin position="220"/>
        <end position="250"/>
    </location>
</feature>
<feature type="region of interest" description="Disordered" evidence="10">
    <location>
        <begin position="512"/>
        <end position="537"/>
    </location>
</feature>
<dbReference type="SUPFAM" id="SSF54928">
    <property type="entry name" value="RNA-binding domain, RBD"/>
    <property type="match status" value="1"/>
</dbReference>
<evidence type="ECO:0000256" key="9">
    <source>
        <dbReference type="PROSITE-ProRule" id="PRU00176"/>
    </source>
</evidence>
<keyword evidence="13" id="KW-1185">Reference proteome</keyword>
<feature type="domain" description="RRM" evidence="11">
    <location>
        <begin position="540"/>
        <end position="612"/>
    </location>
</feature>
<dbReference type="SMART" id="SM00360">
    <property type="entry name" value="RRM"/>
    <property type="match status" value="1"/>
</dbReference>
<dbReference type="OrthoDB" id="44964at2759"/>
<gene>
    <name evidence="12" type="ORF">SEMRO_384_G131410.1</name>
</gene>
<keyword evidence="5" id="KW-0576">Peroxisome</keyword>
<evidence type="ECO:0000256" key="6">
    <source>
        <dbReference type="ARBA" id="ARBA00023242"/>
    </source>
</evidence>
<dbReference type="GO" id="GO:0003723">
    <property type="term" value="F:RNA binding"/>
    <property type="evidence" value="ECO:0007669"/>
    <property type="project" value="UniProtKB-UniRule"/>
</dbReference>
<dbReference type="InterPro" id="IPR035979">
    <property type="entry name" value="RBD_domain_sf"/>
</dbReference>
<dbReference type="InterPro" id="IPR012677">
    <property type="entry name" value="Nucleotide-bd_a/b_plait_sf"/>
</dbReference>
<evidence type="ECO:0000256" key="3">
    <source>
        <dbReference type="ARBA" id="ARBA00022152"/>
    </source>
</evidence>
<dbReference type="GO" id="GO:0010468">
    <property type="term" value="P:regulation of gene expression"/>
    <property type="evidence" value="ECO:0007669"/>
    <property type="project" value="TreeGrafter"/>
</dbReference>
<dbReference type="CDD" id="cd10910">
    <property type="entry name" value="PIN_limkain_b1_N_like"/>
    <property type="match status" value="1"/>
</dbReference>
<dbReference type="Pfam" id="PF00076">
    <property type="entry name" value="RRM_1"/>
    <property type="match status" value="1"/>
</dbReference>
<dbReference type="GO" id="GO:0000785">
    <property type="term" value="C:chromatin"/>
    <property type="evidence" value="ECO:0007669"/>
    <property type="project" value="TreeGrafter"/>
</dbReference>
<evidence type="ECO:0000256" key="1">
    <source>
        <dbReference type="ARBA" id="ARBA00004123"/>
    </source>
</evidence>
<dbReference type="GO" id="GO:0005777">
    <property type="term" value="C:peroxisome"/>
    <property type="evidence" value="ECO:0007669"/>
    <property type="project" value="UniProtKB-SubCell"/>
</dbReference>
<keyword evidence="4" id="KW-0221">Differentiation</keyword>
<keyword evidence="7" id="KW-0469">Meiosis</keyword>
<accession>A0A9N8DVA3</accession>
<evidence type="ECO:0000256" key="4">
    <source>
        <dbReference type="ARBA" id="ARBA00022943"/>
    </source>
</evidence>
<comment type="subcellular location">
    <subcellularLocation>
        <location evidence="1">Nucleus</location>
    </subcellularLocation>
    <subcellularLocation>
        <location evidence="2">Peroxisome</location>
    </subcellularLocation>
</comment>
<protein>
    <recommendedName>
        <fullName evidence="3">Meiosis regulator and mRNA stability factor 1</fullName>
    </recommendedName>
    <alternativeName>
        <fullName evidence="8">Limkain-b1</fullName>
    </alternativeName>
</protein>
<dbReference type="Gene3D" id="3.30.70.330">
    <property type="match status" value="1"/>
</dbReference>
<evidence type="ECO:0000313" key="13">
    <source>
        <dbReference type="Proteomes" id="UP001153069"/>
    </source>
</evidence>
<dbReference type="EMBL" id="CAICTM010000383">
    <property type="protein sequence ID" value="CAB9509302.1"/>
    <property type="molecule type" value="Genomic_DNA"/>
</dbReference>
<name>A0A9N8DVA3_9STRA</name>
<dbReference type="PROSITE" id="PS50102">
    <property type="entry name" value="RRM"/>
    <property type="match status" value="1"/>
</dbReference>
<dbReference type="PANTHER" id="PTHR48033">
    <property type="entry name" value="RNA-BINDING (RRM/RBD/RNP MOTIFS) FAMILY PROTEIN"/>
    <property type="match status" value="1"/>
</dbReference>
<evidence type="ECO:0000259" key="11">
    <source>
        <dbReference type="PROSITE" id="PS50102"/>
    </source>
</evidence>
<feature type="compositionally biased region" description="Polar residues" evidence="10">
    <location>
        <begin position="285"/>
        <end position="315"/>
    </location>
</feature>
<dbReference type="AlphaFoldDB" id="A0A9N8DVA3"/>
<reference evidence="12" key="1">
    <citation type="submission" date="2020-06" db="EMBL/GenBank/DDBJ databases">
        <authorList>
            <consortium name="Plant Systems Biology data submission"/>
        </authorList>
    </citation>
    <scope>NUCLEOTIDE SEQUENCE</scope>
    <source>
        <strain evidence="12">D6</strain>
    </source>
</reference>
<dbReference type="InterPro" id="IPR000504">
    <property type="entry name" value="RRM_dom"/>
</dbReference>
<keyword evidence="6" id="KW-0539">Nucleus</keyword>
<feature type="compositionally biased region" description="Polar residues" evidence="10">
    <location>
        <begin position="365"/>
        <end position="386"/>
    </location>
</feature>
<feature type="compositionally biased region" description="Polar residues" evidence="10">
    <location>
        <begin position="512"/>
        <end position="524"/>
    </location>
</feature>